<dbReference type="PATRIC" id="fig|1339349.3.peg.3670"/>
<dbReference type="SUPFAM" id="SSF53448">
    <property type="entry name" value="Nucleotide-diphospho-sugar transferases"/>
    <property type="match status" value="1"/>
</dbReference>
<dbReference type="CDD" id="cd06433">
    <property type="entry name" value="GT_2_WfgS_like"/>
    <property type="match status" value="1"/>
</dbReference>
<dbReference type="InterPro" id="IPR029044">
    <property type="entry name" value="Nucleotide-diphossugar_trans"/>
</dbReference>
<dbReference type="InterPro" id="IPR001173">
    <property type="entry name" value="Glyco_trans_2-like"/>
</dbReference>
<accession>A0A078S0R1</accession>
<proteinExistence type="predicted"/>
<evidence type="ECO:0000259" key="1">
    <source>
        <dbReference type="Pfam" id="PF00535"/>
    </source>
</evidence>
<comment type="caution">
    <text evidence="2">The sequence shown here is derived from an EMBL/GenBank/DDBJ whole genome shotgun (WGS) entry which is preliminary data.</text>
</comment>
<dbReference type="GO" id="GO:0016758">
    <property type="term" value="F:hexosyltransferase activity"/>
    <property type="evidence" value="ECO:0007669"/>
    <property type="project" value="UniProtKB-ARBA"/>
</dbReference>
<keyword evidence="2" id="KW-0808">Transferase</keyword>
<dbReference type="Proteomes" id="UP000028013">
    <property type="component" value="Unassembled WGS sequence"/>
</dbReference>
<evidence type="ECO:0000313" key="3">
    <source>
        <dbReference type="Proteomes" id="UP000028013"/>
    </source>
</evidence>
<reference evidence="2 3" key="1">
    <citation type="submission" date="2014-04" db="EMBL/GenBank/DDBJ databases">
        <authorList>
            <person name="Sears C."/>
            <person name="Carroll K."/>
            <person name="Sack B.R."/>
            <person name="Qadri F."/>
            <person name="Myers L.L."/>
            <person name="Chung G.-T."/>
            <person name="Escheverria P."/>
            <person name="Fraser C.M."/>
            <person name="Sadzewicz L."/>
            <person name="Shefchek K.A."/>
            <person name="Tallon L."/>
            <person name="Das S.P."/>
            <person name="Daugherty S."/>
            <person name="Mongodin E.F."/>
        </authorList>
    </citation>
    <scope>NUCLEOTIDE SEQUENCE [LARGE SCALE GENOMIC DNA]</scope>
    <source>
        <strain evidence="2 3">3978 T3 ii</strain>
    </source>
</reference>
<dbReference type="Gene3D" id="3.90.550.10">
    <property type="entry name" value="Spore Coat Polysaccharide Biosynthesis Protein SpsA, Chain A"/>
    <property type="match status" value="1"/>
</dbReference>
<organism evidence="2 3">
    <name type="scientific">Bacteroides uniformis str. 3978 T3 ii</name>
    <dbReference type="NCBI Taxonomy" id="1339349"/>
    <lineage>
        <taxon>Bacteria</taxon>
        <taxon>Pseudomonadati</taxon>
        <taxon>Bacteroidota</taxon>
        <taxon>Bacteroidia</taxon>
        <taxon>Bacteroidales</taxon>
        <taxon>Bacteroidaceae</taxon>
        <taxon>Bacteroides</taxon>
    </lineage>
</organism>
<name>A0A078S0R1_BACUN</name>
<dbReference type="RefSeq" id="WP_035448638.1">
    <property type="nucleotide sequence ID" value="NZ_JNHN01000179.1"/>
</dbReference>
<dbReference type="EMBL" id="JNHN01000179">
    <property type="protein sequence ID" value="KDS48868.1"/>
    <property type="molecule type" value="Genomic_DNA"/>
</dbReference>
<evidence type="ECO:0000313" key="2">
    <source>
        <dbReference type="EMBL" id="KDS48868.1"/>
    </source>
</evidence>
<dbReference type="PANTHER" id="PTHR22916">
    <property type="entry name" value="GLYCOSYLTRANSFERASE"/>
    <property type="match status" value="1"/>
</dbReference>
<sequence length="265" mass="30607">MLFSIITICFNSERTIERTIKSVLVQTFKDYEYIIVDGGSKDLTLDIVKKYEPLFEGRMKWKSEPDRGIYDAMNKGIMQSSGTIIGIVNSDDWLEPDALCLVEDCYRNNDSKYMSICCGWMNFYYDNGAIQVLKTDEKLMKSMAKVYEMGGIRHPATFVPKSLYEKIGLFDISIRIMADTDLILRFVENDVNFIFPNRIITNMSDGGASNLGLMKACRDYSIILKKRNVVGGKYLLLYYKWCTKRYIKGLLPIRIIEIIRDIKKS</sequence>
<dbReference type="Pfam" id="PF00535">
    <property type="entry name" value="Glycos_transf_2"/>
    <property type="match status" value="1"/>
</dbReference>
<dbReference type="PANTHER" id="PTHR22916:SF3">
    <property type="entry name" value="UDP-GLCNAC:BETAGAL BETA-1,3-N-ACETYLGLUCOSAMINYLTRANSFERASE-LIKE PROTEIN 1"/>
    <property type="match status" value="1"/>
</dbReference>
<feature type="domain" description="Glycosyltransferase 2-like" evidence="1">
    <location>
        <begin position="4"/>
        <end position="101"/>
    </location>
</feature>
<gene>
    <name evidence="2" type="ORF">M094_2559</name>
</gene>
<protein>
    <submittedName>
        <fullName evidence="2">Glycosyl transferase 2 family protein</fullName>
    </submittedName>
</protein>
<dbReference type="AlphaFoldDB" id="A0A078S0R1"/>